<keyword evidence="9" id="KW-0238">DNA-binding</keyword>
<dbReference type="GO" id="GO:0005694">
    <property type="term" value="C:chromosome"/>
    <property type="evidence" value="ECO:0007669"/>
    <property type="project" value="InterPro"/>
</dbReference>
<dbReference type="InterPro" id="IPR013497">
    <property type="entry name" value="Topo_IA_cen"/>
</dbReference>
<evidence type="ECO:0000256" key="2">
    <source>
        <dbReference type="ARBA" id="ARBA00009446"/>
    </source>
</evidence>
<evidence type="ECO:0000256" key="5">
    <source>
        <dbReference type="ARBA" id="ARBA00022771"/>
    </source>
</evidence>
<evidence type="ECO:0000256" key="9">
    <source>
        <dbReference type="ARBA" id="ARBA00023125"/>
    </source>
</evidence>
<dbReference type="Pfam" id="PF01396">
    <property type="entry name" value="Zn_ribbon_Top1"/>
    <property type="match status" value="2"/>
</dbReference>
<dbReference type="InterPro" id="IPR013826">
    <property type="entry name" value="Topo_IA_cen_sub3"/>
</dbReference>
<dbReference type="Gene3D" id="1.10.460.10">
    <property type="entry name" value="Topoisomerase I, domain 2"/>
    <property type="match status" value="1"/>
</dbReference>
<dbReference type="InterPro" id="IPR023406">
    <property type="entry name" value="Topo_IA_AS"/>
</dbReference>
<evidence type="ECO:0000256" key="8">
    <source>
        <dbReference type="ARBA" id="ARBA00023029"/>
    </source>
</evidence>
<name>A0A644ZKI2_9ZZZZ</name>
<dbReference type="SUPFAM" id="SSF56712">
    <property type="entry name" value="Prokaryotic type I DNA topoisomerase"/>
    <property type="match status" value="1"/>
</dbReference>
<evidence type="ECO:0000259" key="15">
    <source>
        <dbReference type="PROSITE" id="PS50880"/>
    </source>
</evidence>
<feature type="domain" description="Topo IA-type catalytic" evidence="16">
    <location>
        <begin position="93"/>
        <end position="520"/>
    </location>
</feature>
<dbReference type="PANTHER" id="PTHR42785:SF1">
    <property type="entry name" value="DNA TOPOISOMERASE"/>
    <property type="match status" value="1"/>
</dbReference>
<dbReference type="PRINTS" id="PR00417">
    <property type="entry name" value="PRTPISMRASEI"/>
</dbReference>
<comment type="caution">
    <text evidence="17">The sequence shown here is derived from an EMBL/GenBank/DDBJ whole genome shotgun (WGS) entry which is preliminary data.</text>
</comment>
<comment type="catalytic activity">
    <reaction evidence="1">
        <text>ATP-independent breakage of single-stranded DNA, followed by passage and rejoining.</text>
        <dbReference type="EC" id="5.6.2.1"/>
    </reaction>
</comment>
<dbReference type="InterPro" id="IPR028612">
    <property type="entry name" value="Topoisom_1_IA"/>
</dbReference>
<dbReference type="InterPro" id="IPR013825">
    <property type="entry name" value="Topo_IA_cen_sub2"/>
</dbReference>
<dbReference type="EMBL" id="VSSQ01009352">
    <property type="protein sequence ID" value="MPM41379.1"/>
    <property type="molecule type" value="Genomic_DNA"/>
</dbReference>
<sequence length="656" mass="75371">MPKSQLGVDIENDYEPKYITIRGKGELLSSLRKEAKNADHIYLATDPDREGEAISWHLMTALNLDKEKTDRITFNEITKDAVEKSIKSAREIDMDLVNAQQARRVLDRLVGYPISNLLWQKVKGRLSAGRVQSAALRIICQREDEIRSFIPEEYWTIIAVVADSANNKFEAKFYGTTESKIELQSKEQTDKILEEVSGSDFIVKEIKKSEKIRRPYPPFTTSTLQQEASKYLNFTAQRTMMLAQQLYEGIEIKGHGTVGLVSYIRTDSVRVSDEAYGNATDYIKENIGEKYIPEERNVYKTKKNAQDAHEAIRPTYASMTPESVKESLSNDQFKLYKLIWERFISSQMSPAIYETMSVLIENKSYLFKITASVIVFKGFLEVYNRVEETENITKFPKLNENAVLKLDKMLPEQHFTQPPARYTDASLVKTLEELGIGRPSTYAPILGTIIARNYVTKEKKSIYPTELGEIIDNIMKEYFPEIVNISFTANMESELDRVEEGFDEWKQIIRDFYPTFVNQMDNAMENLQKIEIKDEESDVVCEKCGRKMVIKFGKYGKFLACPGYPECNNAKPYFESVDAECPKCGGKIYKKKSKKGRVYYGCEHNPECDFVSWDKPAKEKCPRCGSYMVEKGHDPVKLLCSNEKCGYAEEKKNEEE</sequence>
<dbReference type="EC" id="5.6.2.1" evidence="3"/>
<dbReference type="InterPro" id="IPR005733">
    <property type="entry name" value="TopoI_bac-type"/>
</dbReference>
<evidence type="ECO:0000256" key="3">
    <source>
        <dbReference type="ARBA" id="ARBA00012891"/>
    </source>
</evidence>
<dbReference type="Pfam" id="PF01131">
    <property type="entry name" value="Topoisom_bac"/>
    <property type="match status" value="1"/>
</dbReference>
<dbReference type="SUPFAM" id="SSF57783">
    <property type="entry name" value="Zinc beta-ribbon"/>
    <property type="match status" value="1"/>
</dbReference>
<evidence type="ECO:0000256" key="7">
    <source>
        <dbReference type="ARBA" id="ARBA00022842"/>
    </source>
</evidence>
<gene>
    <name evidence="17" type="primary">topA_32</name>
    <name evidence="17" type="ORF">SDC9_88034</name>
</gene>
<dbReference type="CDD" id="cd00186">
    <property type="entry name" value="TOP1Ac"/>
    <property type="match status" value="1"/>
</dbReference>
<evidence type="ECO:0000259" key="16">
    <source>
        <dbReference type="PROSITE" id="PS52039"/>
    </source>
</evidence>
<protein>
    <recommendedName>
        <fullName evidence="3">DNA topoisomerase</fullName>
        <ecNumber evidence="3">5.6.2.1</ecNumber>
    </recommendedName>
    <alternativeName>
        <fullName evidence="14">Omega-protein</fullName>
    </alternativeName>
    <alternativeName>
        <fullName evidence="13">Relaxing enzyme</fullName>
    </alternativeName>
    <alternativeName>
        <fullName evidence="11">Swivelase</fullName>
    </alternativeName>
    <alternativeName>
        <fullName evidence="12">Untwisting enzyme</fullName>
    </alternativeName>
</protein>
<evidence type="ECO:0000256" key="4">
    <source>
        <dbReference type="ARBA" id="ARBA00022723"/>
    </source>
</evidence>
<dbReference type="AlphaFoldDB" id="A0A644ZKI2"/>
<dbReference type="Gene3D" id="1.10.290.10">
    <property type="entry name" value="Topoisomerase I, domain 4"/>
    <property type="match status" value="1"/>
</dbReference>
<dbReference type="Gene3D" id="2.70.20.10">
    <property type="entry name" value="Topoisomerase I, domain 3"/>
    <property type="match status" value="1"/>
</dbReference>
<keyword evidence="5" id="KW-0863">Zinc-finger</keyword>
<keyword evidence="7" id="KW-0460">Magnesium</keyword>
<dbReference type="GO" id="GO:0003917">
    <property type="term" value="F:DNA topoisomerase type I (single strand cut, ATP-independent) activity"/>
    <property type="evidence" value="ECO:0007669"/>
    <property type="project" value="UniProtKB-EC"/>
</dbReference>
<dbReference type="PANTHER" id="PTHR42785">
    <property type="entry name" value="DNA TOPOISOMERASE, TYPE IA, CORE"/>
    <property type="match status" value="1"/>
</dbReference>
<evidence type="ECO:0000313" key="17">
    <source>
        <dbReference type="EMBL" id="MPM41379.1"/>
    </source>
</evidence>
<dbReference type="SMART" id="SM00436">
    <property type="entry name" value="TOP1Bc"/>
    <property type="match status" value="1"/>
</dbReference>
<dbReference type="InterPro" id="IPR006171">
    <property type="entry name" value="TOPRIM_dom"/>
</dbReference>
<dbReference type="GO" id="GO:0008270">
    <property type="term" value="F:zinc ion binding"/>
    <property type="evidence" value="ECO:0007669"/>
    <property type="project" value="UniProtKB-KW"/>
</dbReference>
<dbReference type="Gene3D" id="3.40.50.140">
    <property type="match status" value="1"/>
</dbReference>
<dbReference type="SMART" id="SM00437">
    <property type="entry name" value="TOP1Ac"/>
    <property type="match status" value="1"/>
</dbReference>
<dbReference type="Pfam" id="PF01751">
    <property type="entry name" value="Toprim"/>
    <property type="match status" value="1"/>
</dbReference>
<evidence type="ECO:0000256" key="10">
    <source>
        <dbReference type="ARBA" id="ARBA00023235"/>
    </source>
</evidence>
<keyword evidence="10 17" id="KW-0413">Isomerase</keyword>
<keyword evidence="6" id="KW-0862">Zinc</keyword>
<dbReference type="GO" id="GO:0006265">
    <property type="term" value="P:DNA topological change"/>
    <property type="evidence" value="ECO:0007669"/>
    <property type="project" value="InterPro"/>
</dbReference>
<dbReference type="InterPro" id="IPR000380">
    <property type="entry name" value="Topo_IA"/>
</dbReference>
<organism evidence="17">
    <name type="scientific">bioreactor metagenome</name>
    <dbReference type="NCBI Taxonomy" id="1076179"/>
    <lineage>
        <taxon>unclassified sequences</taxon>
        <taxon>metagenomes</taxon>
        <taxon>ecological metagenomes</taxon>
    </lineage>
</organism>
<keyword evidence="8" id="KW-0799">Topoisomerase</keyword>
<feature type="domain" description="Toprim" evidence="15">
    <location>
        <begin position="1"/>
        <end position="77"/>
    </location>
</feature>
<evidence type="ECO:0000256" key="1">
    <source>
        <dbReference type="ARBA" id="ARBA00000213"/>
    </source>
</evidence>
<proteinExistence type="inferred from homology"/>
<dbReference type="Gene3D" id="3.30.65.10">
    <property type="entry name" value="Bacterial Topoisomerase I, domain 1"/>
    <property type="match status" value="1"/>
</dbReference>
<evidence type="ECO:0000256" key="11">
    <source>
        <dbReference type="ARBA" id="ARBA00030003"/>
    </source>
</evidence>
<dbReference type="PROSITE" id="PS00396">
    <property type="entry name" value="TOPO_IA_1"/>
    <property type="match status" value="1"/>
</dbReference>
<keyword evidence="4" id="KW-0479">Metal-binding</keyword>
<dbReference type="HAMAP" id="MF_00952">
    <property type="entry name" value="Topoisom_1_prok"/>
    <property type="match status" value="1"/>
</dbReference>
<dbReference type="InterPro" id="IPR003601">
    <property type="entry name" value="Topo_IA_2"/>
</dbReference>
<dbReference type="NCBIfam" id="TIGR01051">
    <property type="entry name" value="topA_bact"/>
    <property type="match status" value="1"/>
</dbReference>
<dbReference type="PROSITE" id="PS50880">
    <property type="entry name" value="TOPRIM"/>
    <property type="match status" value="1"/>
</dbReference>
<evidence type="ECO:0000256" key="13">
    <source>
        <dbReference type="ARBA" id="ARBA00032235"/>
    </source>
</evidence>
<dbReference type="InterPro" id="IPR023405">
    <property type="entry name" value="Topo_IA_core_domain"/>
</dbReference>
<evidence type="ECO:0000256" key="14">
    <source>
        <dbReference type="ARBA" id="ARBA00032877"/>
    </source>
</evidence>
<dbReference type="InterPro" id="IPR013824">
    <property type="entry name" value="Topo_IA_cen_sub1"/>
</dbReference>
<evidence type="ECO:0000256" key="6">
    <source>
        <dbReference type="ARBA" id="ARBA00022833"/>
    </source>
</evidence>
<dbReference type="GO" id="GO:0003677">
    <property type="term" value="F:DNA binding"/>
    <property type="evidence" value="ECO:0007669"/>
    <property type="project" value="UniProtKB-KW"/>
</dbReference>
<dbReference type="PROSITE" id="PS52039">
    <property type="entry name" value="TOPO_IA_2"/>
    <property type="match status" value="1"/>
</dbReference>
<evidence type="ECO:0000256" key="12">
    <source>
        <dbReference type="ARBA" id="ARBA00031985"/>
    </source>
</evidence>
<dbReference type="InterPro" id="IPR003602">
    <property type="entry name" value="Topo_IA_DNA-bd_dom"/>
</dbReference>
<dbReference type="InterPro" id="IPR013498">
    <property type="entry name" value="Topo_IA_Znf"/>
</dbReference>
<accession>A0A644ZKI2</accession>
<comment type="similarity">
    <text evidence="2">Belongs to the type IA topoisomerase family.</text>
</comment>
<reference evidence="17" key="1">
    <citation type="submission" date="2019-08" db="EMBL/GenBank/DDBJ databases">
        <authorList>
            <person name="Kucharzyk K."/>
            <person name="Murdoch R.W."/>
            <person name="Higgins S."/>
            <person name="Loffler F."/>
        </authorList>
    </citation>
    <scope>NUCLEOTIDE SEQUENCE</scope>
</reference>